<dbReference type="InterPro" id="IPR015590">
    <property type="entry name" value="Aldehyde_DH_dom"/>
</dbReference>
<gene>
    <name evidence="5" type="primary">paaZ</name>
    <name evidence="5" type="ORF">N7E81_16030</name>
</gene>
<keyword evidence="6" id="KW-1185">Reference proteome</keyword>
<evidence type="ECO:0000259" key="3">
    <source>
        <dbReference type="Pfam" id="PF00171"/>
    </source>
</evidence>
<dbReference type="Gene3D" id="3.40.605.10">
    <property type="entry name" value="Aldehyde Dehydrogenase, Chain A, domain 1"/>
    <property type="match status" value="1"/>
</dbReference>
<dbReference type="EMBL" id="CP106735">
    <property type="protein sequence ID" value="UXX78866.1"/>
    <property type="molecule type" value="Genomic_DNA"/>
</dbReference>
<protein>
    <submittedName>
        <fullName evidence="5">Phenylacetic acid degradation bifunctional protein PaaZ</fullName>
    </submittedName>
</protein>
<accession>A0ABY6CY71</accession>
<feature type="domain" description="Aldehyde dehydrogenase" evidence="3">
    <location>
        <begin position="61"/>
        <end position="507"/>
    </location>
</feature>
<dbReference type="SUPFAM" id="SSF54637">
    <property type="entry name" value="Thioesterase/thiol ester dehydrase-isomerase"/>
    <property type="match status" value="1"/>
</dbReference>
<evidence type="ECO:0000313" key="6">
    <source>
        <dbReference type="Proteomes" id="UP001062165"/>
    </source>
</evidence>
<evidence type="ECO:0000256" key="1">
    <source>
        <dbReference type="ARBA" id="ARBA00023002"/>
    </source>
</evidence>
<dbReference type="InterPro" id="IPR011966">
    <property type="entry name" value="PaaN-DH"/>
</dbReference>
<dbReference type="InterPro" id="IPR002539">
    <property type="entry name" value="MaoC-like_dom"/>
</dbReference>
<dbReference type="PANTHER" id="PTHR43111">
    <property type="entry name" value="ALDEHYDE DEHYDROGENASE B-RELATED"/>
    <property type="match status" value="1"/>
</dbReference>
<dbReference type="CDD" id="cd07128">
    <property type="entry name" value="ALDH_MaoC-N"/>
    <property type="match status" value="1"/>
</dbReference>
<dbReference type="Gene3D" id="3.10.129.10">
    <property type="entry name" value="Hotdog Thioesterase"/>
    <property type="match status" value="1"/>
</dbReference>
<dbReference type="Pfam" id="PF01575">
    <property type="entry name" value="MaoC_dehydratas"/>
    <property type="match status" value="1"/>
</dbReference>
<dbReference type="InterPro" id="IPR016161">
    <property type="entry name" value="Ald_DH/histidinol_DH"/>
</dbReference>
<feature type="compositionally biased region" description="Gly residues" evidence="2">
    <location>
        <begin position="485"/>
        <end position="494"/>
    </location>
</feature>
<dbReference type="InterPro" id="IPR029069">
    <property type="entry name" value="HotDog_dom_sf"/>
</dbReference>
<dbReference type="Gene3D" id="3.40.309.10">
    <property type="entry name" value="Aldehyde Dehydrogenase, Chain A, domain 2"/>
    <property type="match status" value="1"/>
</dbReference>
<dbReference type="NCBIfam" id="TIGR02278">
    <property type="entry name" value="PaaN-DH"/>
    <property type="match status" value="1"/>
</dbReference>
<dbReference type="SUPFAM" id="SSF53720">
    <property type="entry name" value="ALDH-like"/>
    <property type="match status" value="1"/>
</dbReference>
<sequence>MNPELNNQMPQKIQHYTQGQWTTGTGDGEALHHAITGEPIFTHSVKGLDFKDILAYGRAVGNPALRKMTFQERGLMLKALAMHLHAKKEIFYELSKATGATRVDSWIDIEGGIGNLFAYASLRRQFPNEAYYIDGETAPLSKGGSFVGQHIMVPKEGVAVHINAFNFPIWGMLEKVAVNWLAGMPAVIKPAEQTCFLTELMVKEIINSKILPEGALQLIAGSGKGILDHIEMQDVVTFTGSAKTGRLLKQHPNLVEHAVPFTMEADSLNSSVLGEDAVPGTPEFDLFIKEVKKEMTIKCGQKCTAIRRIIVPEKLIEDVQAALSKTLAQTTIGNPDVEGVRMGALINHTQVEIVKQQIEALKKSSEVVYSNDDFEVMGADKNKGAFISPTLLVNQHPMTSEEVHTIEAFGPVSTILPYKNLDEAIAISKKGLGSLCSSIVTADDRIAKQYVLGSASHHGRILALNKDSAKESTGHGSPLPLLTHGGPGRAGGGEEMGGKRGVMHYMQRCAVQGHPTTVTEITNVYQYGGAYKEDIAHPFSKHWEELQIGETYISAKRTVTESDIVNFANVSWDHFYAHTDVTALDGTIFEQRVAHGYFILSAAAGLFVQAKKGPVLLNYGLEECRFTKPVYAGTTIGVRLTVKEKIDQEKKDGIAKGIVKFLVDVYDETGETIAIATILTMVKKLNQE</sequence>
<dbReference type="Proteomes" id="UP001062165">
    <property type="component" value="Chromosome"/>
</dbReference>
<name>A0ABY6CY71_9BACT</name>
<organism evidence="5 6">
    <name type="scientific">Reichenbachiella carrageenanivorans</name>
    <dbReference type="NCBI Taxonomy" id="2979869"/>
    <lineage>
        <taxon>Bacteria</taxon>
        <taxon>Pseudomonadati</taxon>
        <taxon>Bacteroidota</taxon>
        <taxon>Cytophagia</taxon>
        <taxon>Cytophagales</taxon>
        <taxon>Reichenbachiellaceae</taxon>
        <taxon>Reichenbachiella</taxon>
    </lineage>
</organism>
<reference evidence="5" key="1">
    <citation type="submission" date="2022-10" db="EMBL/GenBank/DDBJ databases">
        <title>Comparative genomics and taxonomic characterization of three novel marine species of genus Reichenbachiella exhibiting antioxidant and polysaccharide degradation activities.</title>
        <authorList>
            <person name="Muhammad N."/>
            <person name="Lee Y.-J."/>
            <person name="Ko J."/>
            <person name="Kim S.-G."/>
        </authorList>
    </citation>
    <scope>NUCLEOTIDE SEQUENCE</scope>
    <source>
        <strain evidence="5">Wsw4-B4</strain>
    </source>
</reference>
<dbReference type="PANTHER" id="PTHR43111:SF1">
    <property type="entry name" value="ALDEHYDE DEHYDROGENASE B-RELATED"/>
    <property type="match status" value="1"/>
</dbReference>
<feature type="domain" description="MaoC-like" evidence="4">
    <location>
        <begin position="548"/>
        <end position="653"/>
    </location>
</feature>
<proteinExistence type="predicted"/>
<dbReference type="RefSeq" id="WP_263050610.1">
    <property type="nucleotide sequence ID" value="NZ_CP106735.1"/>
</dbReference>
<dbReference type="InterPro" id="IPR016163">
    <property type="entry name" value="Ald_DH_C"/>
</dbReference>
<dbReference type="Pfam" id="PF00171">
    <property type="entry name" value="Aldedh"/>
    <property type="match status" value="1"/>
</dbReference>
<feature type="region of interest" description="Disordered" evidence="2">
    <location>
        <begin position="468"/>
        <end position="494"/>
    </location>
</feature>
<evidence type="ECO:0000259" key="4">
    <source>
        <dbReference type="Pfam" id="PF01575"/>
    </source>
</evidence>
<evidence type="ECO:0000256" key="2">
    <source>
        <dbReference type="SAM" id="MobiDB-lite"/>
    </source>
</evidence>
<dbReference type="NCBIfam" id="NF008868">
    <property type="entry name" value="PRK11903.1"/>
    <property type="match status" value="1"/>
</dbReference>
<dbReference type="InterPro" id="IPR016162">
    <property type="entry name" value="Ald_DH_N"/>
</dbReference>
<keyword evidence="1" id="KW-0560">Oxidoreductase</keyword>
<evidence type="ECO:0000313" key="5">
    <source>
        <dbReference type="EMBL" id="UXX78866.1"/>
    </source>
</evidence>